<gene>
    <name evidence="1" type="primary">gyrA1_2</name>
    <name evidence="1" type="ORF">NCTC10126_00751</name>
</gene>
<dbReference type="GO" id="GO:0016853">
    <property type="term" value="F:isomerase activity"/>
    <property type="evidence" value="ECO:0007669"/>
    <property type="project" value="UniProtKB-KW"/>
</dbReference>
<accession>A0A3P8KCI0</accession>
<reference evidence="1 2" key="1">
    <citation type="submission" date="2018-12" db="EMBL/GenBank/DDBJ databases">
        <authorList>
            <consortium name="Pathogen Informatics"/>
        </authorList>
    </citation>
    <scope>NUCLEOTIDE SEQUENCE [LARGE SCALE GENOMIC DNA]</scope>
    <source>
        <strain evidence="1 2">NCTC10126</strain>
    </source>
</reference>
<organism evidence="1 2">
    <name type="scientific">Mycoplasmopsis caviae</name>
    <dbReference type="NCBI Taxonomy" id="55603"/>
    <lineage>
        <taxon>Bacteria</taxon>
        <taxon>Bacillati</taxon>
        <taxon>Mycoplasmatota</taxon>
        <taxon>Mycoplasmoidales</taxon>
        <taxon>Metamycoplasmataceae</taxon>
        <taxon>Mycoplasmopsis</taxon>
    </lineage>
</organism>
<keyword evidence="1" id="KW-0413">Isomerase</keyword>
<dbReference type="EC" id="5.99.1.3" evidence="1"/>
<dbReference type="AlphaFoldDB" id="A0A3P8KCI0"/>
<dbReference type="EMBL" id="UZVY01000001">
    <property type="protein sequence ID" value="VDR42244.1"/>
    <property type="molecule type" value="Genomic_DNA"/>
</dbReference>
<evidence type="ECO:0000313" key="2">
    <source>
        <dbReference type="Proteomes" id="UP000280036"/>
    </source>
</evidence>
<name>A0A3P8KCI0_9BACT</name>
<evidence type="ECO:0000313" key="1">
    <source>
        <dbReference type="EMBL" id="VDR42244.1"/>
    </source>
</evidence>
<dbReference type="Proteomes" id="UP000280036">
    <property type="component" value="Unassembled WGS sequence"/>
</dbReference>
<sequence>MSNKKNDKEKEVKSKLNLDDDKDPIIEELNEEYIPDEELFVAFKPQKMKQKLLMKRKKKYRKTKMTM</sequence>
<proteinExistence type="predicted"/>
<protein>
    <submittedName>
        <fullName evidence="1">DNA gyrase subunit A</fullName>
        <ecNumber evidence="1">5.99.1.3</ecNumber>
    </submittedName>
</protein>